<dbReference type="CDD" id="cd05153">
    <property type="entry name" value="HomoserineK_II"/>
    <property type="match status" value="1"/>
</dbReference>
<evidence type="ECO:0000256" key="7">
    <source>
        <dbReference type="ARBA" id="ARBA00038240"/>
    </source>
</evidence>
<dbReference type="GO" id="GO:0009088">
    <property type="term" value="P:threonine biosynthetic process"/>
    <property type="evidence" value="ECO:0007669"/>
    <property type="project" value="UniProtKB-UniRule"/>
</dbReference>
<dbReference type="InterPro" id="IPR050249">
    <property type="entry name" value="Pseudomonas-type_ThrB"/>
</dbReference>
<gene>
    <name evidence="8" type="primary">thrB</name>
    <name evidence="11" type="ordered locus">TASI_0798</name>
</gene>
<dbReference type="Pfam" id="PF01636">
    <property type="entry name" value="APH"/>
    <property type="match status" value="1"/>
</dbReference>
<dbReference type="Proteomes" id="UP000009284">
    <property type="component" value="Chromosome"/>
</dbReference>
<sequence length="326" mass="37386">MAVFTAITRKELEKFISEYEIGILNKFEGISAGIENSNFFVETSTGSYVLTIFEVLKFTQLPYYIEFMLHLANKGVAVPKPQRTKAGELISNIKGKPAIIATKQGGKHITEPTRRHCHIVAKAQAQMHIASKDFKFKQNNLRGLSWWEEVWPSIKPFLNESQISLYEQALSIQKEIQNSYKWKEVIPRSACHCDLFRDNVLIINPDSDTCTVGGIIDFYFSGDDALIFDLAVAINDWCIDRTTGDLIPELAKEWIDSYASIRPITSDEVDLWPYALQAAALRFWTSRLYDLFLPRDAENLKPHDPTHFEKILKKRLFNKEISLSLF</sequence>
<keyword evidence="4 8" id="KW-0547">Nucleotide-binding</keyword>
<dbReference type="RefSeq" id="WP_014111464.1">
    <property type="nucleotide sequence ID" value="NC_016043.1"/>
</dbReference>
<keyword evidence="3 8" id="KW-0791">Threonine biosynthesis</keyword>
<feature type="domain" description="Aminoglycoside phosphotransferase" evidence="10">
    <location>
        <begin position="27"/>
        <end position="252"/>
    </location>
</feature>
<comment type="pathway">
    <text evidence="8">Amino-acid biosynthesis; L-threonine biosynthesis; L-threonine from L-aspartate: step 4/5.</text>
</comment>
<evidence type="ECO:0000256" key="1">
    <source>
        <dbReference type="ARBA" id="ARBA00022605"/>
    </source>
</evidence>
<dbReference type="InterPro" id="IPR011009">
    <property type="entry name" value="Kinase-like_dom_sf"/>
</dbReference>
<comment type="similarity">
    <text evidence="7 8">Belongs to the pseudomonas-type ThrB family.</text>
</comment>
<dbReference type="Gene3D" id="3.90.1200.10">
    <property type="match status" value="1"/>
</dbReference>
<keyword evidence="1 8" id="KW-0028">Amino-acid biosynthesis</keyword>
<dbReference type="GO" id="GO:0004413">
    <property type="term" value="F:homoserine kinase activity"/>
    <property type="evidence" value="ECO:0007669"/>
    <property type="project" value="UniProtKB-UniRule"/>
</dbReference>
<comment type="catalytic activity">
    <reaction evidence="8">
        <text>L-homoserine + ATP = O-phospho-L-homoserine + ADP + H(+)</text>
        <dbReference type="Rhea" id="RHEA:13985"/>
        <dbReference type="ChEBI" id="CHEBI:15378"/>
        <dbReference type="ChEBI" id="CHEBI:30616"/>
        <dbReference type="ChEBI" id="CHEBI:57476"/>
        <dbReference type="ChEBI" id="CHEBI:57590"/>
        <dbReference type="ChEBI" id="CHEBI:456216"/>
        <dbReference type="EC" id="2.7.1.39"/>
    </reaction>
</comment>
<dbReference type="eggNOG" id="COG2334">
    <property type="taxonomic scope" value="Bacteria"/>
</dbReference>
<dbReference type="STRING" id="1008459.TASI_0798"/>
<dbReference type="EMBL" id="CP003059">
    <property type="protein sequence ID" value="AEP36568.1"/>
    <property type="molecule type" value="Genomic_DNA"/>
</dbReference>
<dbReference type="InterPro" id="IPR005280">
    <property type="entry name" value="Homoserine_kinase_II"/>
</dbReference>
<evidence type="ECO:0000256" key="4">
    <source>
        <dbReference type="ARBA" id="ARBA00022741"/>
    </source>
</evidence>
<dbReference type="GO" id="GO:0005524">
    <property type="term" value="F:ATP binding"/>
    <property type="evidence" value="ECO:0007669"/>
    <property type="project" value="UniProtKB-KW"/>
</dbReference>
<dbReference type="InterPro" id="IPR002575">
    <property type="entry name" value="Aminoglycoside_PTrfase"/>
</dbReference>
<evidence type="ECO:0000256" key="9">
    <source>
        <dbReference type="NCBIfam" id="TIGR00938"/>
    </source>
</evidence>
<evidence type="ECO:0000313" key="12">
    <source>
        <dbReference type="Proteomes" id="UP000009284"/>
    </source>
</evidence>
<dbReference type="KEGG" id="tas:TASI_0798"/>
<keyword evidence="6 8" id="KW-0067">ATP-binding</keyword>
<dbReference type="PANTHER" id="PTHR21064:SF6">
    <property type="entry name" value="AMINOGLYCOSIDE PHOSPHOTRANSFERASE DOMAIN-CONTAINING PROTEIN"/>
    <property type="match status" value="1"/>
</dbReference>
<dbReference type="HAMAP" id="MF_00301">
    <property type="entry name" value="Homoser_kinase_2"/>
    <property type="match status" value="1"/>
</dbReference>
<dbReference type="UniPathway" id="UPA00050">
    <property type="reaction ID" value="UER00064"/>
</dbReference>
<organism evidence="11 12">
    <name type="scientific">Taylorella asinigenitalis (strain MCE3)</name>
    <dbReference type="NCBI Taxonomy" id="1008459"/>
    <lineage>
        <taxon>Bacteria</taxon>
        <taxon>Pseudomonadati</taxon>
        <taxon>Pseudomonadota</taxon>
        <taxon>Betaproteobacteria</taxon>
        <taxon>Burkholderiales</taxon>
        <taxon>Alcaligenaceae</taxon>
        <taxon>Taylorella</taxon>
    </lineage>
</organism>
<accession>G4QB27</accession>
<evidence type="ECO:0000256" key="6">
    <source>
        <dbReference type="ARBA" id="ARBA00022840"/>
    </source>
</evidence>
<dbReference type="SUPFAM" id="SSF56112">
    <property type="entry name" value="Protein kinase-like (PK-like)"/>
    <property type="match status" value="1"/>
</dbReference>
<dbReference type="OrthoDB" id="9777460at2"/>
<name>G4QB27_TAYAM</name>
<dbReference type="AlphaFoldDB" id="G4QB27"/>
<evidence type="ECO:0000259" key="10">
    <source>
        <dbReference type="Pfam" id="PF01636"/>
    </source>
</evidence>
<keyword evidence="5 8" id="KW-0418">Kinase</keyword>
<evidence type="ECO:0000256" key="2">
    <source>
        <dbReference type="ARBA" id="ARBA00022679"/>
    </source>
</evidence>
<protein>
    <recommendedName>
        <fullName evidence="8 9">Homoserine kinase</fullName>
        <shortName evidence="8">HK</shortName>
        <shortName evidence="8">HSK</shortName>
        <ecNumber evidence="8 9">2.7.1.39</ecNumber>
    </recommendedName>
</protein>
<proteinExistence type="inferred from homology"/>
<evidence type="ECO:0000256" key="5">
    <source>
        <dbReference type="ARBA" id="ARBA00022777"/>
    </source>
</evidence>
<evidence type="ECO:0000313" key="11">
    <source>
        <dbReference type="EMBL" id="AEP36568.1"/>
    </source>
</evidence>
<dbReference type="Gene3D" id="3.30.200.20">
    <property type="entry name" value="Phosphorylase Kinase, domain 1"/>
    <property type="match status" value="1"/>
</dbReference>
<dbReference type="EC" id="2.7.1.39" evidence="8 9"/>
<dbReference type="NCBIfam" id="TIGR00938">
    <property type="entry name" value="thrB_alt"/>
    <property type="match status" value="1"/>
</dbReference>
<dbReference type="NCBIfam" id="NF003558">
    <property type="entry name" value="PRK05231.1"/>
    <property type="match status" value="1"/>
</dbReference>
<reference evidence="11 12" key="2">
    <citation type="journal article" date="2012" name="PLoS ONE">
        <title>Genomic characterization of the taylorella genus.</title>
        <authorList>
            <person name="Hebert L."/>
            <person name="Moumen B."/>
            <person name="Pons N."/>
            <person name="Duquesne F."/>
            <person name="Breuil M.F."/>
            <person name="Goux D."/>
            <person name="Batto J.M."/>
            <person name="Laugier C."/>
            <person name="Renault P."/>
            <person name="Petry S."/>
        </authorList>
    </citation>
    <scope>NUCLEOTIDE SEQUENCE [LARGE SCALE GENOMIC DNA]</scope>
    <source>
        <strain evidence="11 12">MCE3</strain>
    </source>
</reference>
<dbReference type="HOGENOM" id="CLU_053300_0_0_4"/>
<dbReference type="PANTHER" id="PTHR21064">
    <property type="entry name" value="AMINOGLYCOSIDE PHOSPHOTRANSFERASE DOMAIN-CONTAINING PROTEIN-RELATED"/>
    <property type="match status" value="1"/>
</dbReference>
<evidence type="ECO:0000256" key="8">
    <source>
        <dbReference type="HAMAP-Rule" id="MF_00301"/>
    </source>
</evidence>
<reference key="1">
    <citation type="submission" date="2011-09" db="EMBL/GenBank/DDBJ databases">
        <title>Genomic characterization of the Taylorella genus.</title>
        <authorList>
            <person name="Hebert L."/>
            <person name="Moumen B."/>
            <person name="Pons N."/>
            <person name="Duquesne F."/>
            <person name="Breuil M.-F."/>
            <person name="Goux D."/>
            <person name="Batto J.-M."/>
            <person name="Renault P."/>
            <person name="Laugier C."/>
            <person name="Petry S."/>
        </authorList>
    </citation>
    <scope>NUCLEOTIDE SEQUENCE</scope>
    <source>
        <strain>MCE3</strain>
    </source>
</reference>
<keyword evidence="2 8" id="KW-0808">Transferase</keyword>
<keyword evidence="12" id="KW-1185">Reference proteome</keyword>
<evidence type="ECO:0000256" key="3">
    <source>
        <dbReference type="ARBA" id="ARBA00022697"/>
    </source>
</evidence>